<dbReference type="GO" id="GO:0016787">
    <property type="term" value="F:hydrolase activity"/>
    <property type="evidence" value="ECO:0007669"/>
    <property type="project" value="UniProtKB-KW"/>
</dbReference>
<dbReference type="InterPro" id="IPR023365">
    <property type="entry name" value="Sortase_dom-sf"/>
</dbReference>
<feature type="transmembrane region" description="Helical" evidence="2">
    <location>
        <begin position="21"/>
        <end position="41"/>
    </location>
</feature>
<protein>
    <recommendedName>
        <fullName evidence="5">Sortase</fullName>
    </recommendedName>
</protein>
<evidence type="ECO:0000313" key="4">
    <source>
        <dbReference type="Proteomes" id="UP000178448"/>
    </source>
</evidence>
<organism evidence="3 4">
    <name type="scientific">Candidatus Gottesmanbacteria bacterium RBG_16_52_11</name>
    <dbReference type="NCBI Taxonomy" id="1798374"/>
    <lineage>
        <taxon>Bacteria</taxon>
        <taxon>Candidatus Gottesmaniibacteriota</taxon>
    </lineage>
</organism>
<gene>
    <name evidence="3" type="ORF">A2Z33_06815</name>
</gene>
<keyword evidence="1" id="KW-0378">Hydrolase</keyword>
<dbReference type="Pfam" id="PF04203">
    <property type="entry name" value="Sortase"/>
    <property type="match status" value="1"/>
</dbReference>
<evidence type="ECO:0000256" key="2">
    <source>
        <dbReference type="SAM" id="Phobius"/>
    </source>
</evidence>
<dbReference type="EMBL" id="MFJD01000001">
    <property type="protein sequence ID" value="OGG04974.1"/>
    <property type="molecule type" value="Genomic_DNA"/>
</dbReference>
<keyword evidence="2" id="KW-1133">Transmembrane helix</keyword>
<dbReference type="Gene3D" id="2.40.260.10">
    <property type="entry name" value="Sortase"/>
    <property type="match status" value="1"/>
</dbReference>
<sequence length="249" mass="27505">MALYKYIKTYPKQSRRRGPKGRLVSGVLILAGFGLLIWALGPILTFQILSEELFSGTVSPLSRQDRAPNASRVLAAAEGPDDSFQNYLNPNVWFPSAPQLKVAQNVKEYTLSIPKLKIVDARVIIGGDSLEKGLIHYGGTAMPGTSGNSVVFGHSTLPQLYDPRNYRTIFSLLPSLKPAGKGYDGDLIYVTFDGLTYKYVITEMTVTRPSDISPLEQTYDNSYLTLITCVPPGTYWERLNVKAKLVPIL</sequence>
<comment type="caution">
    <text evidence="3">The sequence shown here is derived from an EMBL/GenBank/DDBJ whole genome shotgun (WGS) entry which is preliminary data.</text>
</comment>
<dbReference type="STRING" id="1798374.A2Z33_06815"/>
<dbReference type="NCBIfam" id="TIGR01076">
    <property type="entry name" value="sortase_fam"/>
    <property type="match status" value="1"/>
</dbReference>
<name>A0A1F5YY13_9BACT</name>
<accession>A0A1F5YY13</accession>
<evidence type="ECO:0000313" key="3">
    <source>
        <dbReference type="EMBL" id="OGG04974.1"/>
    </source>
</evidence>
<dbReference type="SUPFAM" id="SSF63817">
    <property type="entry name" value="Sortase"/>
    <property type="match status" value="1"/>
</dbReference>
<keyword evidence="2" id="KW-0812">Transmembrane</keyword>
<evidence type="ECO:0000256" key="1">
    <source>
        <dbReference type="ARBA" id="ARBA00022801"/>
    </source>
</evidence>
<reference evidence="3 4" key="1">
    <citation type="journal article" date="2016" name="Nat. Commun.">
        <title>Thousands of microbial genomes shed light on interconnected biogeochemical processes in an aquifer system.</title>
        <authorList>
            <person name="Anantharaman K."/>
            <person name="Brown C.T."/>
            <person name="Hug L.A."/>
            <person name="Sharon I."/>
            <person name="Castelle C.J."/>
            <person name="Probst A.J."/>
            <person name="Thomas B.C."/>
            <person name="Singh A."/>
            <person name="Wilkins M.J."/>
            <person name="Karaoz U."/>
            <person name="Brodie E.L."/>
            <person name="Williams K.H."/>
            <person name="Hubbard S.S."/>
            <person name="Banfield J.F."/>
        </authorList>
    </citation>
    <scope>NUCLEOTIDE SEQUENCE [LARGE SCALE GENOMIC DNA]</scope>
</reference>
<dbReference type="Proteomes" id="UP000178448">
    <property type="component" value="Unassembled WGS sequence"/>
</dbReference>
<dbReference type="InterPro" id="IPR005754">
    <property type="entry name" value="Sortase"/>
</dbReference>
<keyword evidence="2" id="KW-0472">Membrane</keyword>
<proteinExistence type="predicted"/>
<evidence type="ECO:0008006" key="5">
    <source>
        <dbReference type="Google" id="ProtNLM"/>
    </source>
</evidence>
<dbReference type="AlphaFoldDB" id="A0A1F5YY13"/>